<dbReference type="EMBL" id="AP023368">
    <property type="protein sequence ID" value="BCJ99039.1"/>
    <property type="molecule type" value="Genomic_DNA"/>
</dbReference>
<evidence type="ECO:0000313" key="4">
    <source>
        <dbReference type="Proteomes" id="UP000515703"/>
    </source>
</evidence>
<organism evidence="3 4">
    <name type="scientific">Anaerocolumna chitinilytica</name>
    <dbReference type="NCBI Taxonomy" id="1727145"/>
    <lineage>
        <taxon>Bacteria</taxon>
        <taxon>Bacillati</taxon>
        <taxon>Bacillota</taxon>
        <taxon>Clostridia</taxon>
        <taxon>Lachnospirales</taxon>
        <taxon>Lachnospiraceae</taxon>
        <taxon>Anaerocolumna</taxon>
    </lineage>
</organism>
<dbReference type="Gene3D" id="2.60.40.1080">
    <property type="match status" value="4"/>
</dbReference>
<evidence type="ECO:0000313" key="3">
    <source>
        <dbReference type="EMBL" id="BCJ99039.1"/>
    </source>
</evidence>
<keyword evidence="4" id="KW-1185">Reference proteome</keyword>
<dbReference type="InterPro" id="IPR045197">
    <property type="entry name" value="NUP210-like"/>
</dbReference>
<dbReference type="SUPFAM" id="SSF49373">
    <property type="entry name" value="Invasin/intimin cell-adhesion fragments"/>
    <property type="match status" value="4"/>
</dbReference>
<proteinExistence type="predicted"/>
<dbReference type="KEGG" id="acht:bsdcttw_20800"/>
<feature type="region of interest" description="Disordered" evidence="1">
    <location>
        <begin position="284"/>
        <end position="304"/>
    </location>
</feature>
<sequence>MKKLKGFLSAILFLLLITMYGSFLFPGINAVAEAATIKISHTEISLPVNSTKTIAITGTSKKVTWSSGNSKVATVNSNGLITAKSEGTTTITAYVSGKKLNCKVNSYIPMSISSKAFNLNTKKNCSLEVIGTTKKPTWSSSNVKIATVSKYGTVTGVSKGSAIITAMVGNKKFSSKVTVLEPITINTKTITLTEGQNYNLKINGISYRAVWSTSNSSIAAVSIYGTVTALKEGKVTITAFVDGEKLNCVITVKKPTGISEYSFLLKAGESSVLTPAVITVTPTLTPTATPTETPDVTVTPTDTHDVTVTPTETPDVTVTPSADNSEITMSLSDTSSEASPTPEAIQWNSSNPQVASVSENGEVKGIKPGTAIITATYNNQTFTYQAIVLSQYNPYIGKAPFSVKQETYENISYLLPSNWEIETDQTVNGEASMAYNATDSSNIIITFEKNSTYAPNYFSAKKELKGVYSLNSVKLMYDSIFKDTGISYSIKNYVQSDYQSDNGPVLKTQYTATIDGQKITQTIYDLYLGKYSIEIVVSDNSKGSTIQKMGEFILNSITMKN</sequence>
<dbReference type="Pfam" id="PF02368">
    <property type="entry name" value="Big_2"/>
    <property type="match status" value="4"/>
</dbReference>
<dbReference type="InterPro" id="IPR008964">
    <property type="entry name" value="Invasin/intimin_cell_adhesion"/>
</dbReference>
<name>A0A7I8DKY8_9FIRM</name>
<dbReference type="PANTHER" id="PTHR23019">
    <property type="entry name" value="NUCLEAR PORE MEMBRANE GLYCOPROTEIN GP210-RELATED"/>
    <property type="match status" value="1"/>
</dbReference>
<feature type="domain" description="BIG2" evidence="2">
    <location>
        <begin position="312"/>
        <end position="387"/>
    </location>
</feature>
<feature type="domain" description="BIG2" evidence="2">
    <location>
        <begin position="179"/>
        <end position="251"/>
    </location>
</feature>
<dbReference type="RefSeq" id="WP_185259321.1">
    <property type="nucleotide sequence ID" value="NZ_AP023368.1"/>
</dbReference>
<feature type="domain" description="BIG2" evidence="2">
    <location>
        <begin position="33"/>
        <end position="105"/>
    </location>
</feature>
<reference evidence="3 4" key="2">
    <citation type="submission" date="2020-08" db="EMBL/GenBank/DDBJ databases">
        <authorList>
            <person name="Ueki A."/>
            <person name="Tonouchi A."/>
        </authorList>
    </citation>
    <scope>NUCLEOTIDE SEQUENCE [LARGE SCALE GENOMIC DNA]</scope>
    <source>
        <strain evidence="3 4">CTTW</strain>
    </source>
</reference>
<dbReference type="Proteomes" id="UP000515703">
    <property type="component" value="Chromosome"/>
</dbReference>
<reference evidence="3 4" key="1">
    <citation type="submission" date="2020-08" db="EMBL/GenBank/DDBJ databases">
        <title>Draft genome sequencing of an Anaerocolumna strain isolated from anoxic soil subjected to BSD treatment.</title>
        <authorList>
            <person name="Uek A."/>
            <person name="Tonouchi A."/>
        </authorList>
    </citation>
    <scope>NUCLEOTIDE SEQUENCE [LARGE SCALE GENOMIC DNA]</scope>
    <source>
        <strain evidence="3 4">CTTW</strain>
    </source>
</reference>
<evidence type="ECO:0000256" key="1">
    <source>
        <dbReference type="SAM" id="MobiDB-lite"/>
    </source>
</evidence>
<accession>A0A7I8DKY8</accession>
<evidence type="ECO:0000259" key="2">
    <source>
        <dbReference type="SMART" id="SM00635"/>
    </source>
</evidence>
<dbReference type="InterPro" id="IPR003343">
    <property type="entry name" value="Big_2"/>
</dbReference>
<feature type="domain" description="BIG2" evidence="2">
    <location>
        <begin position="106"/>
        <end position="178"/>
    </location>
</feature>
<dbReference type="PANTHER" id="PTHR23019:SF0">
    <property type="entry name" value="NUCLEAR PORE MEMBRANE GLYCOPROTEIN 210"/>
    <property type="match status" value="1"/>
</dbReference>
<protein>
    <recommendedName>
        <fullName evidence="2">BIG2 domain-containing protein</fullName>
    </recommendedName>
</protein>
<dbReference type="AlphaFoldDB" id="A0A7I8DKY8"/>
<dbReference type="SMART" id="SM00635">
    <property type="entry name" value="BID_2"/>
    <property type="match status" value="4"/>
</dbReference>
<gene>
    <name evidence="3" type="ORF">bsdcttw_20800</name>
</gene>